<dbReference type="SUPFAM" id="SSF82615">
    <property type="entry name" value="Polo-box domain"/>
    <property type="match status" value="1"/>
</dbReference>
<dbReference type="GO" id="GO:0005634">
    <property type="term" value="C:nucleus"/>
    <property type="evidence" value="ECO:0007669"/>
    <property type="project" value="TreeGrafter"/>
</dbReference>
<evidence type="ECO:0000256" key="1">
    <source>
        <dbReference type="SAM" id="MobiDB-lite"/>
    </source>
</evidence>
<keyword evidence="3" id="KW-0808">Transferase</keyword>
<feature type="non-terminal residue" evidence="3">
    <location>
        <position position="1"/>
    </location>
</feature>
<gene>
    <name evidence="3" type="primary">PLK4</name>
    <name evidence="3" type="ORF">TR128160</name>
</gene>
<keyword evidence="3" id="KW-0418">Kinase</keyword>
<dbReference type="InterPro" id="IPR011009">
    <property type="entry name" value="Kinase-like_dom_sf"/>
</dbReference>
<feature type="region of interest" description="Disordered" evidence="1">
    <location>
        <begin position="78"/>
        <end position="109"/>
    </location>
</feature>
<accession>A0A0X3Q083</accession>
<evidence type="ECO:0000259" key="2">
    <source>
        <dbReference type="PROSITE" id="PS50011"/>
    </source>
</evidence>
<feature type="compositionally biased region" description="Polar residues" evidence="1">
    <location>
        <begin position="91"/>
        <end position="103"/>
    </location>
</feature>
<organism evidence="3">
    <name type="scientific">Schistocephalus solidus</name>
    <name type="common">Tapeworm</name>
    <dbReference type="NCBI Taxonomy" id="70667"/>
    <lineage>
        <taxon>Eukaryota</taxon>
        <taxon>Metazoa</taxon>
        <taxon>Spiralia</taxon>
        <taxon>Lophotrochozoa</taxon>
        <taxon>Platyhelminthes</taxon>
        <taxon>Cestoda</taxon>
        <taxon>Eucestoda</taxon>
        <taxon>Diphyllobothriidea</taxon>
        <taxon>Diphyllobothriidae</taxon>
        <taxon>Schistocephalus</taxon>
    </lineage>
</organism>
<name>A0A0X3Q083_SCHSO</name>
<dbReference type="PANTHER" id="PTHR24345">
    <property type="entry name" value="SERINE/THREONINE-PROTEIN KINASE PLK"/>
    <property type="match status" value="1"/>
</dbReference>
<dbReference type="GO" id="GO:0005524">
    <property type="term" value="F:ATP binding"/>
    <property type="evidence" value="ECO:0007669"/>
    <property type="project" value="InterPro"/>
</dbReference>
<dbReference type="InterPro" id="IPR036947">
    <property type="entry name" value="POLO_box_dom_sf"/>
</dbReference>
<reference evidence="3" key="1">
    <citation type="submission" date="2016-01" db="EMBL/GenBank/DDBJ databases">
        <title>Reference transcriptome for the parasite Schistocephalus solidus: insights into the molecular evolution of parasitism.</title>
        <authorList>
            <person name="Hebert F.O."/>
            <person name="Grambauer S."/>
            <person name="Barber I."/>
            <person name="Landry C.R."/>
            <person name="Aubin-Horth N."/>
        </authorList>
    </citation>
    <scope>NUCLEOTIDE SEQUENCE</scope>
</reference>
<proteinExistence type="predicted"/>
<sequence length="795" mass="88869">KQRYYALSKFVHASTREQPRARLNASLTEGMNDCNFKTFGINDSPPRGLHLRLRRSLGQGAFGHCYEAQVWFKIPEGNSSHASPHDDHNACASNGSTETSAGHVQNPAPDAVNPRHLKLVYSKEDVKGKPGGYPLMAAKIIWAQKYREKRHLIENEVRRHLLLDHKNVLRLLDAFRVPEKEICCLLLELCPPGSIVDIMRVSGTLNSKSTKLRPLQPHLVGSITRGLVQGLDYLHSVCNLVHRDIKPTNILLSADLQAKISDFGLACSIEQCKTEKTRICGTPNYLAPEVFLREGHSPASDLWAVGATLCFMITTSPPFIPNPLTSTILPKAAAPDLAPHQSPFSGPTKEVAKEQVGDAMHKSSSVRSIFRAVLLGEYKVPVDNASAAAVTVVRGLLRRLPEERLTPKDILRLDLCKLPEKISFGGTSSTLRYQQFSSMLFAHQLQDADYMQDRTCSNSCLSPVPDLLPTMYHTSCLQTASSTEVNEQTRLIKKLSTSISSISEFAESPVDRASKEFRCLSTSTSQPSLNGQTWLQSIYPSEWSQKRNRYAQEKLISVLTGRMNILDIIDVLADRTLKSRSSRWRFFWVSRWAVTNKATLFYTLEEAILQTESQCDSRMTITEILGATSTTGEGKVLHDDNKVIEFSQSINREQRASYYQMPSISHVRKQCSRLQRNLFRFCPSLKVLEGRGYEGQPVGSESILSSSSSSPLFVLHWKVWEEGITLLFSNGGWQANYFPDHTKVIVFGKSGLVCTPSLASGRSLTRTLLFADISDWFRSHPQHALHLARPLSTFI</sequence>
<dbReference type="AlphaFoldDB" id="A0A0X3Q083"/>
<dbReference type="GO" id="GO:0004672">
    <property type="term" value="F:protein kinase activity"/>
    <property type="evidence" value="ECO:0007669"/>
    <property type="project" value="InterPro"/>
</dbReference>
<dbReference type="SUPFAM" id="SSF56112">
    <property type="entry name" value="Protein kinase-like (PK-like)"/>
    <property type="match status" value="1"/>
</dbReference>
<feature type="domain" description="Protein kinase" evidence="2">
    <location>
        <begin position="51"/>
        <end position="424"/>
    </location>
</feature>
<dbReference type="Gene3D" id="3.30.200.20">
    <property type="entry name" value="Phosphorylase Kinase, domain 1"/>
    <property type="match status" value="1"/>
</dbReference>
<dbReference type="PROSITE" id="PS00108">
    <property type="entry name" value="PROTEIN_KINASE_ST"/>
    <property type="match status" value="1"/>
</dbReference>
<dbReference type="Pfam" id="PF00069">
    <property type="entry name" value="Pkinase"/>
    <property type="match status" value="1"/>
</dbReference>
<dbReference type="InterPro" id="IPR008271">
    <property type="entry name" value="Ser/Thr_kinase_AS"/>
</dbReference>
<dbReference type="SMART" id="SM00220">
    <property type="entry name" value="S_TKc"/>
    <property type="match status" value="1"/>
</dbReference>
<dbReference type="PROSITE" id="PS50011">
    <property type="entry name" value="PROTEIN_KINASE_DOM"/>
    <property type="match status" value="1"/>
</dbReference>
<protein>
    <submittedName>
        <fullName evidence="3">Serine/threonine-protein kinase PLK4</fullName>
    </submittedName>
</protein>
<dbReference type="Gene3D" id="3.30.1120.30">
    <property type="entry name" value="POLO box domain"/>
    <property type="match status" value="1"/>
</dbReference>
<evidence type="ECO:0000313" key="3">
    <source>
        <dbReference type="EMBL" id="JAP57424.1"/>
    </source>
</evidence>
<dbReference type="Gene3D" id="1.10.510.10">
    <property type="entry name" value="Transferase(Phosphotransferase) domain 1"/>
    <property type="match status" value="1"/>
</dbReference>
<dbReference type="InterPro" id="IPR000719">
    <property type="entry name" value="Prot_kinase_dom"/>
</dbReference>
<dbReference type="EMBL" id="GEEE01005801">
    <property type="protein sequence ID" value="JAP57424.1"/>
    <property type="molecule type" value="Transcribed_RNA"/>
</dbReference>